<proteinExistence type="predicted"/>
<sequence>MEVSEMCAVSKYDVVFHLPGKSDRSAMPLGNGELAVSVWMAGDGILRFYLSRTDAISELERTVKLGMVEVETNPVFLKNDFSQRLDLAKGQIHIKSGENELRIWVDVHENMVWVVGKLKEPSEIKARYLTWRTAENLPVNSPVKSTGLREARDSIVEMEDGILIYHKNGDNGIEHLARLQGINDVACVPDLLKNRIFGGILTLDGGARKEHELVKTETDSFCIRLMTLSEQIEKEEEWIDRLCHRLENRNNLEQSEGETSCFWNDFWKKSYIYVSGDKKRKAECNERILACASEPMECSDTESAVTRGYLLTKFMQACCKDGNFPMFYNGLLFNLCPGNGEHLGVMEFVSGFTRCPLQAMPTLDINPDERSWSNEHLWQNLRLPYYTMLATGDFESLKRLFVYFRRFWKLNRIRAAKYYQAQGQHNTEMTLSCGLQSEGIYGLDRNGKPDSRADNRWGGSIDISPGLELLALMLKYYEYTLEEDFLKTEALPYARDLFCYIETRFKGRAEGKIVIGPLQAVETYFDTVNPVPVVAGMRAVLETILGFGRELVGDREFFERIYTITPQLPEEEWNHHTVIKPAEIYDEKRMNVEAPELYALYPFQLLGKYGADPQKAYHTFLHALETGGQMKPHVLGINPGTPCYSGWQYIGNVAAVLGLGDTCGVILENNCGMQNPGNRFPAMWGPVYDAVPDTDHGANIMNMLQLMVLQCSKEKIYVLPALPQNWDVRFRLFAPRKTIVECEYTNGRLIHLEIYPEWRKRDIVVER</sequence>
<dbReference type="Pfam" id="PF18961">
    <property type="entry name" value="DUF5703_N"/>
    <property type="match status" value="1"/>
</dbReference>
<dbReference type="Proteomes" id="UP000261166">
    <property type="component" value="Unassembled WGS sequence"/>
</dbReference>
<dbReference type="SUPFAM" id="SSF48208">
    <property type="entry name" value="Six-hairpin glycosidases"/>
    <property type="match status" value="1"/>
</dbReference>
<dbReference type="Gene3D" id="1.50.10.10">
    <property type="match status" value="1"/>
</dbReference>
<dbReference type="AlphaFoldDB" id="A0A3E3IEI5"/>
<accession>A0A3E3IEI5</accession>
<evidence type="ECO:0000313" key="3">
    <source>
        <dbReference type="Proteomes" id="UP000261166"/>
    </source>
</evidence>
<dbReference type="GO" id="GO:0005975">
    <property type="term" value="P:carbohydrate metabolic process"/>
    <property type="evidence" value="ECO:0007669"/>
    <property type="project" value="InterPro"/>
</dbReference>
<dbReference type="OrthoDB" id="101302at2"/>
<evidence type="ECO:0000313" key="2">
    <source>
        <dbReference type="EMBL" id="RGE65479.1"/>
    </source>
</evidence>
<dbReference type="InterPro" id="IPR008928">
    <property type="entry name" value="6-hairpin_glycosidase_sf"/>
</dbReference>
<dbReference type="InterPro" id="IPR043757">
    <property type="entry name" value="DUF5703_N"/>
</dbReference>
<evidence type="ECO:0000259" key="1">
    <source>
        <dbReference type="Pfam" id="PF18961"/>
    </source>
</evidence>
<protein>
    <recommendedName>
        <fullName evidence="1">DUF5703 domain-containing protein</fullName>
    </recommendedName>
</protein>
<comment type="caution">
    <text evidence="2">The sequence shown here is derived from an EMBL/GenBank/DDBJ whole genome shotgun (WGS) entry which is preliminary data.</text>
</comment>
<dbReference type="InterPro" id="IPR012341">
    <property type="entry name" value="6hp_glycosidase-like_sf"/>
</dbReference>
<name>A0A3E3IEI5_9FIRM</name>
<dbReference type="RefSeq" id="WP_025489482.1">
    <property type="nucleotide sequence ID" value="NZ_JBKVAZ010000010.1"/>
</dbReference>
<gene>
    <name evidence="2" type="ORF">DWY69_25925</name>
</gene>
<feature type="domain" description="DUF5703" evidence="1">
    <location>
        <begin position="15"/>
        <end position="272"/>
    </location>
</feature>
<dbReference type="EMBL" id="QVLU01000035">
    <property type="protein sequence ID" value="RGE65479.1"/>
    <property type="molecule type" value="Genomic_DNA"/>
</dbReference>
<organism evidence="2 3">
    <name type="scientific">Eisenbergiella massiliensis</name>
    <dbReference type="NCBI Taxonomy" id="1720294"/>
    <lineage>
        <taxon>Bacteria</taxon>
        <taxon>Bacillati</taxon>
        <taxon>Bacillota</taxon>
        <taxon>Clostridia</taxon>
        <taxon>Lachnospirales</taxon>
        <taxon>Lachnospiraceae</taxon>
        <taxon>Eisenbergiella</taxon>
    </lineage>
</organism>
<reference evidence="2 3" key="1">
    <citation type="submission" date="2018-08" db="EMBL/GenBank/DDBJ databases">
        <title>A genome reference for cultivated species of the human gut microbiota.</title>
        <authorList>
            <person name="Zou Y."/>
            <person name="Xue W."/>
            <person name="Luo G."/>
        </authorList>
    </citation>
    <scope>NUCLEOTIDE SEQUENCE [LARGE SCALE GENOMIC DNA]</scope>
    <source>
        <strain evidence="2 3">AF26-4BH</strain>
    </source>
</reference>